<sequence length="85" mass="9141">MSFIIQIIHILVLLGLVITALAVVYFKDLISAAIALGSSSLLLSLEFYLLRAPDVAIAEAAVGAALTTAIYVFAIKSTERKEEFK</sequence>
<evidence type="ECO:0000256" key="1">
    <source>
        <dbReference type="ARBA" id="ARBA00004651"/>
    </source>
</evidence>
<evidence type="ECO:0000256" key="2">
    <source>
        <dbReference type="ARBA" id="ARBA00022475"/>
    </source>
</evidence>
<organism evidence="8">
    <name type="scientific">uncultured organism</name>
    <dbReference type="NCBI Taxonomy" id="155900"/>
    <lineage>
        <taxon>unclassified sequences</taxon>
        <taxon>environmental samples</taxon>
    </lineage>
</organism>
<dbReference type="AlphaFoldDB" id="M1Q183"/>
<dbReference type="Gene3D" id="1.20.120.1200">
    <property type="entry name" value="NADH-ubiquinone/plastoquinone oxidoreductase chain 6, subunit NuoJ"/>
    <property type="match status" value="1"/>
</dbReference>
<accession>M1Q183</accession>
<evidence type="ECO:0000313" key="8">
    <source>
        <dbReference type="EMBL" id="AGF92977.1"/>
    </source>
</evidence>
<dbReference type="EMBL" id="JX684078">
    <property type="protein sequence ID" value="AGF92977.1"/>
    <property type="molecule type" value="Genomic_DNA"/>
</dbReference>
<keyword evidence="3 6" id="KW-0812">Transmembrane</keyword>
<keyword evidence="2" id="KW-1003">Cell membrane</keyword>
<dbReference type="NCBIfam" id="NF006242">
    <property type="entry name" value="PRK08378.1"/>
    <property type="match status" value="1"/>
</dbReference>
<feature type="transmembrane region" description="Helical" evidence="6">
    <location>
        <begin position="33"/>
        <end position="50"/>
    </location>
</feature>
<evidence type="ECO:0000256" key="4">
    <source>
        <dbReference type="ARBA" id="ARBA00022989"/>
    </source>
</evidence>
<dbReference type="Pfam" id="PF13244">
    <property type="entry name" value="MbhD"/>
    <property type="match status" value="1"/>
</dbReference>
<proteinExistence type="predicted"/>
<feature type="transmembrane region" description="Helical" evidence="6">
    <location>
        <begin position="56"/>
        <end position="75"/>
    </location>
</feature>
<evidence type="ECO:0000259" key="7">
    <source>
        <dbReference type="Pfam" id="PF13244"/>
    </source>
</evidence>
<dbReference type="GO" id="GO:0005886">
    <property type="term" value="C:plasma membrane"/>
    <property type="evidence" value="ECO:0007669"/>
    <property type="project" value="UniProtKB-SubCell"/>
</dbReference>
<comment type="subcellular location">
    <subcellularLocation>
        <location evidence="1">Cell membrane</location>
        <topology evidence="1">Multi-pass membrane protein</topology>
    </subcellularLocation>
</comment>
<gene>
    <name evidence="8" type="ORF">FLSS-6_0032</name>
</gene>
<name>M1Q183_9ZZZZ</name>
<feature type="domain" description="MrpA C-terminal/MbhD" evidence="7">
    <location>
        <begin position="15"/>
        <end position="80"/>
    </location>
</feature>
<evidence type="ECO:0000256" key="3">
    <source>
        <dbReference type="ARBA" id="ARBA00022692"/>
    </source>
</evidence>
<reference evidence="8" key="1">
    <citation type="journal article" date="2013" name="Syst. Appl. Microbiol.">
        <title>New insights into the archaeal diversity of a hypersaline microbial mat obtained by a metagenomic approach.</title>
        <authorList>
            <person name="Lopez-Lopez A."/>
            <person name="Richter M."/>
            <person name="Pena A."/>
            <person name="Tamames J."/>
            <person name="Rossello-Mora R."/>
        </authorList>
    </citation>
    <scope>NUCLEOTIDE SEQUENCE</scope>
</reference>
<protein>
    <submittedName>
        <fullName evidence="8">Membrane protein</fullName>
    </submittedName>
</protein>
<evidence type="ECO:0000256" key="5">
    <source>
        <dbReference type="ARBA" id="ARBA00023136"/>
    </source>
</evidence>
<dbReference type="InterPro" id="IPR025383">
    <property type="entry name" value="MrpA_C/MbhD"/>
</dbReference>
<evidence type="ECO:0000256" key="6">
    <source>
        <dbReference type="SAM" id="Phobius"/>
    </source>
</evidence>
<keyword evidence="5 6" id="KW-0472">Membrane</keyword>
<dbReference type="InterPro" id="IPR042106">
    <property type="entry name" value="Nuo/plastoQ_OxRdtase_6_NuoJ"/>
</dbReference>
<keyword evidence="4 6" id="KW-1133">Transmembrane helix</keyword>
<feature type="transmembrane region" description="Helical" evidence="6">
    <location>
        <begin position="6"/>
        <end position="26"/>
    </location>
</feature>